<dbReference type="SUPFAM" id="SSF46785">
    <property type="entry name" value="Winged helix' DNA-binding domain"/>
    <property type="match status" value="1"/>
</dbReference>
<dbReference type="InterPro" id="IPR001845">
    <property type="entry name" value="HTH_ArsR_DNA-bd_dom"/>
</dbReference>
<feature type="domain" description="HTH arsR-type" evidence="4">
    <location>
        <begin position="8"/>
        <end position="106"/>
    </location>
</feature>
<name>A0A1M4YHT4_9FLAO</name>
<dbReference type="RefSeq" id="WP_073361861.1">
    <property type="nucleotide sequence ID" value="NZ_FQVQ01000003.1"/>
</dbReference>
<evidence type="ECO:0000256" key="2">
    <source>
        <dbReference type="ARBA" id="ARBA00023125"/>
    </source>
</evidence>
<dbReference type="NCBIfam" id="NF033788">
    <property type="entry name" value="HTH_metalloreg"/>
    <property type="match status" value="1"/>
</dbReference>
<dbReference type="Proteomes" id="UP000184147">
    <property type="component" value="Unassembled WGS sequence"/>
</dbReference>
<dbReference type="PROSITE" id="PS50987">
    <property type="entry name" value="HTH_ARSR_2"/>
    <property type="match status" value="1"/>
</dbReference>
<dbReference type="PANTHER" id="PTHR43132:SF2">
    <property type="entry name" value="ARSENICAL RESISTANCE OPERON REPRESSOR ARSR-RELATED"/>
    <property type="match status" value="1"/>
</dbReference>
<keyword evidence="2" id="KW-0238">DNA-binding</keyword>
<keyword evidence="3" id="KW-0804">Transcription</keyword>
<dbReference type="PRINTS" id="PR00778">
    <property type="entry name" value="HTHARSR"/>
</dbReference>
<reference evidence="5 6" key="1">
    <citation type="submission" date="2016-11" db="EMBL/GenBank/DDBJ databases">
        <authorList>
            <person name="Jaros S."/>
            <person name="Januszkiewicz K."/>
            <person name="Wedrychowicz H."/>
        </authorList>
    </citation>
    <scope>NUCLEOTIDE SEQUENCE [LARGE SCALE GENOMIC DNA]</scope>
    <source>
        <strain evidence="5 6">DSM 25660</strain>
    </source>
</reference>
<keyword evidence="6" id="KW-1185">Reference proteome</keyword>
<dbReference type="InterPro" id="IPR036390">
    <property type="entry name" value="WH_DNA-bd_sf"/>
</dbReference>
<dbReference type="GO" id="GO:0003677">
    <property type="term" value="F:DNA binding"/>
    <property type="evidence" value="ECO:0007669"/>
    <property type="project" value="UniProtKB-KW"/>
</dbReference>
<accession>A0A1M4YHT4</accession>
<dbReference type="InterPro" id="IPR051011">
    <property type="entry name" value="Metal_resp_trans_reg"/>
</dbReference>
<gene>
    <name evidence="5" type="ORF">SAMN05444377_103103</name>
</gene>
<dbReference type="CDD" id="cd00090">
    <property type="entry name" value="HTH_ARSR"/>
    <property type="match status" value="1"/>
</dbReference>
<keyword evidence="1" id="KW-0805">Transcription regulation</keyword>
<evidence type="ECO:0000259" key="4">
    <source>
        <dbReference type="PROSITE" id="PS50987"/>
    </source>
</evidence>
<dbReference type="GO" id="GO:0003700">
    <property type="term" value="F:DNA-binding transcription factor activity"/>
    <property type="evidence" value="ECO:0007669"/>
    <property type="project" value="InterPro"/>
</dbReference>
<dbReference type="Pfam" id="PF12840">
    <property type="entry name" value="HTH_20"/>
    <property type="match status" value="1"/>
</dbReference>
<evidence type="ECO:0000313" key="5">
    <source>
        <dbReference type="EMBL" id="SHF05231.1"/>
    </source>
</evidence>
<dbReference type="Gene3D" id="1.10.10.10">
    <property type="entry name" value="Winged helix-like DNA-binding domain superfamily/Winged helix DNA-binding domain"/>
    <property type="match status" value="1"/>
</dbReference>
<dbReference type="SMART" id="SM00418">
    <property type="entry name" value="HTH_ARSR"/>
    <property type="match status" value="1"/>
</dbReference>
<protein>
    <submittedName>
        <fullName evidence="5">Transcriptional regulator, ArsR family</fullName>
    </submittedName>
</protein>
<dbReference type="PANTHER" id="PTHR43132">
    <property type="entry name" value="ARSENICAL RESISTANCE OPERON REPRESSOR ARSR-RELATED"/>
    <property type="match status" value="1"/>
</dbReference>
<evidence type="ECO:0000256" key="3">
    <source>
        <dbReference type="ARBA" id="ARBA00023163"/>
    </source>
</evidence>
<dbReference type="InterPro" id="IPR036388">
    <property type="entry name" value="WH-like_DNA-bd_sf"/>
</dbReference>
<proteinExistence type="predicted"/>
<dbReference type="EMBL" id="FQVQ01000003">
    <property type="protein sequence ID" value="SHF05231.1"/>
    <property type="molecule type" value="Genomic_DNA"/>
</dbReference>
<dbReference type="InterPro" id="IPR011991">
    <property type="entry name" value="ArsR-like_HTH"/>
</dbReference>
<sequence length="107" mass="11965">MGITKTQGFSFKINDLADILKAMGNPARLKILQFLMQAPASSCGEILEVLPLAQSTVSKHLSELKRVKLIKGKSKGNNIYYSLNIKTWDKVKDFLLTDITLPREEEA</sequence>
<evidence type="ECO:0000313" key="6">
    <source>
        <dbReference type="Proteomes" id="UP000184147"/>
    </source>
</evidence>
<organism evidence="5 6">
    <name type="scientific">Flavobacterium fontis</name>
    <dbReference type="NCBI Taxonomy" id="1124188"/>
    <lineage>
        <taxon>Bacteria</taxon>
        <taxon>Pseudomonadati</taxon>
        <taxon>Bacteroidota</taxon>
        <taxon>Flavobacteriia</taxon>
        <taxon>Flavobacteriales</taxon>
        <taxon>Flavobacteriaceae</taxon>
        <taxon>Flavobacterium</taxon>
    </lineage>
</organism>
<evidence type="ECO:0000256" key="1">
    <source>
        <dbReference type="ARBA" id="ARBA00023015"/>
    </source>
</evidence>
<dbReference type="OrthoDB" id="9800049at2"/>
<dbReference type="AlphaFoldDB" id="A0A1M4YHT4"/>